<name>A0ABT7WFT1_9FLAO</name>
<gene>
    <name evidence="8 9" type="primary">corA</name>
    <name evidence="9" type="ORF">QU605_09860</name>
</gene>
<dbReference type="SUPFAM" id="SSF143865">
    <property type="entry name" value="CorA soluble domain-like"/>
    <property type="match status" value="1"/>
</dbReference>
<dbReference type="InterPro" id="IPR004488">
    <property type="entry name" value="Mg/Co-transport_prot_CorA"/>
</dbReference>
<evidence type="ECO:0000256" key="5">
    <source>
        <dbReference type="ARBA" id="ARBA00022692"/>
    </source>
</evidence>
<accession>A0ABT7WFT1</accession>
<dbReference type="Proteomes" id="UP001174839">
    <property type="component" value="Unassembled WGS sequence"/>
</dbReference>
<comment type="function">
    <text evidence="8">Mediates influx of magnesium ions.</text>
</comment>
<dbReference type="NCBIfam" id="TIGR00383">
    <property type="entry name" value="corA"/>
    <property type="match status" value="1"/>
</dbReference>
<keyword evidence="10" id="KW-1185">Reference proteome</keyword>
<dbReference type="Gene3D" id="1.20.58.340">
    <property type="entry name" value="Magnesium transport protein CorA, transmembrane region"/>
    <property type="match status" value="2"/>
</dbReference>
<keyword evidence="8" id="KW-0460">Magnesium</keyword>
<protein>
    <recommendedName>
        <fullName evidence="8">Magnesium transport protein CorA</fullName>
    </recommendedName>
</protein>
<evidence type="ECO:0000256" key="6">
    <source>
        <dbReference type="ARBA" id="ARBA00022989"/>
    </source>
</evidence>
<feature type="transmembrane region" description="Helical" evidence="8">
    <location>
        <begin position="341"/>
        <end position="361"/>
    </location>
</feature>
<dbReference type="InterPro" id="IPR045863">
    <property type="entry name" value="CorA_TM1_TM2"/>
</dbReference>
<reference evidence="9" key="1">
    <citation type="submission" date="2023-06" db="EMBL/GenBank/DDBJ databases">
        <title>Robiginitalea aurantiacus sp. nov. and Algoriphagus sediminis sp. nov., isolated from coastal sediment.</title>
        <authorList>
            <person name="Zhou Z.Y."/>
            <person name="An J."/>
            <person name="Jia Y.W."/>
            <person name="Du Z.J."/>
        </authorList>
    </citation>
    <scope>NUCLEOTIDE SEQUENCE</scope>
    <source>
        <strain evidence="9">M39</strain>
    </source>
</reference>
<dbReference type="InterPro" id="IPR002523">
    <property type="entry name" value="MgTranspt_CorA/ZnTranspt_ZntB"/>
</dbReference>
<keyword evidence="5 8" id="KW-0812">Transmembrane</keyword>
<evidence type="ECO:0000256" key="1">
    <source>
        <dbReference type="ARBA" id="ARBA00004651"/>
    </source>
</evidence>
<dbReference type="SUPFAM" id="SSF144083">
    <property type="entry name" value="Magnesium transport protein CorA, transmembrane region"/>
    <property type="match status" value="1"/>
</dbReference>
<evidence type="ECO:0000256" key="7">
    <source>
        <dbReference type="ARBA" id="ARBA00023136"/>
    </source>
</evidence>
<keyword evidence="7 8" id="KW-0472">Membrane</keyword>
<evidence type="ECO:0000256" key="4">
    <source>
        <dbReference type="ARBA" id="ARBA00022475"/>
    </source>
</evidence>
<comment type="subcellular location">
    <subcellularLocation>
        <location evidence="1">Cell membrane</location>
        <topology evidence="1">Multi-pass membrane protein</topology>
    </subcellularLocation>
    <subcellularLocation>
        <location evidence="8">Membrane</location>
        <topology evidence="8">Multi-pass membrane protein</topology>
    </subcellularLocation>
</comment>
<comment type="similarity">
    <text evidence="2 8">Belongs to the CorA metal ion transporter (MIT) (TC 1.A.35) family.</text>
</comment>
<dbReference type="Pfam" id="PF01544">
    <property type="entry name" value="CorA"/>
    <property type="match status" value="1"/>
</dbReference>
<organism evidence="9 10">
    <name type="scientific">Robiginitalea aurantiaca</name>
    <dbReference type="NCBI Taxonomy" id="3056915"/>
    <lineage>
        <taxon>Bacteria</taxon>
        <taxon>Pseudomonadati</taxon>
        <taxon>Bacteroidota</taxon>
        <taxon>Flavobacteriia</taxon>
        <taxon>Flavobacteriales</taxon>
        <taxon>Flavobacteriaceae</taxon>
        <taxon>Robiginitalea</taxon>
    </lineage>
</organism>
<dbReference type="RefSeq" id="WP_289725141.1">
    <property type="nucleotide sequence ID" value="NZ_JAUDUY010000004.1"/>
</dbReference>
<keyword evidence="8" id="KW-0406">Ion transport</keyword>
<keyword evidence="4 8" id="KW-1003">Cell membrane</keyword>
<feature type="transmembrane region" description="Helical" evidence="8">
    <location>
        <begin position="309"/>
        <end position="329"/>
    </location>
</feature>
<comment type="caution">
    <text evidence="9">The sequence shown here is derived from an EMBL/GenBank/DDBJ whole genome shotgun (WGS) entry which is preliminary data.</text>
</comment>
<sequence length="367" mass="42493">MRKQAKSTLQMIKTLQRPKGQRSIKLGKAPGTVTYIGQRKAKKSSLNLIAYDDSDLVKQEVKVSEDLDIGAQTTKTQWFTIKGLNDEASMLNLAKVSGLNPLVMEDIVNTESRPKIDEYTEYIFVVLKMLYPNKEGRIVKEHLALVLKPGRVFVYQEIEDDIFDGVRNRLEQHTGRIRSRGSDYLFFALIDAVIDHYFMVLETMEEKLDALELVVYTNPREETVYEIQQLRKDILKIRKSMAPVRELIARLIETESPLITKDTKVFLRDILDHTIEINETLHIQREMAFGLMELYMGQVSNKMNQVMKVLTIMASIFIPLTFIAGIYGMNFKNMPELEWNYGYFAILGVMLGVFIVLLVYFKRKDWL</sequence>
<evidence type="ECO:0000256" key="2">
    <source>
        <dbReference type="ARBA" id="ARBA00009765"/>
    </source>
</evidence>
<dbReference type="InterPro" id="IPR045861">
    <property type="entry name" value="CorA_cytoplasmic_dom"/>
</dbReference>
<evidence type="ECO:0000313" key="10">
    <source>
        <dbReference type="Proteomes" id="UP001174839"/>
    </source>
</evidence>
<keyword evidence="6 8" id="KW-1133">Transmembrane helix</keyword>
<evidence type="ECO:0000256" key="8">
    <source>
        <dbReference type="RuleBase" id="RU362010"/>
    </source>
</evidence>
<dbReference type="Gene3D" id="3.30.460.20">
    <property type="entry name" value="CorA soluble domain-like"/>
    <property type="match status" value="1"/>
</dbReference>
<dbReference type="PANTHER" id="PTHR46494">
    <property type="entry name" value="CORA FAMILY METAL ION TRANSPORTER (EUROFUNG)"/>
    <property type="match status" value="1"/>
</dbReference>
<dbReference type="CDD" id="cd12828">
    <property type="entry name" value="TmCorA-like_1"/>
    <property type="match status" value="1"/>
</dbReference>
<evidence type="ECO:0000256" key="3">
    <source>
        <dbReference type="ARBA" id="ARBA00022448"/>
    </source>
</evidence>
<evidence type="ECO:0000313" key="9">
    <source>
        <dbReference type="EMBL" id="MDM9631777.1"/>
    </source>
</evidence>
<keyword evidence="3 8" id="KW-0813">Transport</keyword>
<dbReference type="PANTHER" id="PTHR46494:SF1">
    <property type="entry name" value="CORA FAMILY METAL ION TRANSPORTER (EUROFUNG)"/>
    <property type="match status" value="1"/>
</dbReference>
<proteinExistence type="inferred from homology"/>
<dbReference type="EMBL" id="JAUDUY010000004">
    <property type="protein sequence ID" value="MDM9631777.1"/>
    <property type="molecule type" value="Genomic_DNA"/>
</dbReference>